<evidence type="ECO:0000256" key="14">
    <source>
        <dbReference type="ARBA" id="ARBA00030980"/>
    </source>
</evidence>
<dbReference type="InterPro" id="IPR011009">
    <property type="entry name" value="Kinase-like_dom_sf"/>
</dbReference>
<evidence type="ECO:0000256" key="17">
    <source>
        <dbReference type="ARBA" id="ARBA00048679"/>
    </source>
</evidence>
<name>A0A8H3YM71_VENIN</name>
<evidence type="ECO:0000256" key="6">
    <source>
        <dbReference type="ARBA" id="ARBA00012513"/>
    </source>
</evidence>
<keyword evidence="11" id="KW-0418">Kinase</keyword>
<dbReference type="Proteomes" id="UP000490939">
    <property type="component" value="Unassembled WGS sequence"/>
</dbReference>
<sequence>RGAAQPKPSKRSACNAERLPHQIAEMLNDEPQVIWSYLPPGVQAILATGSTSSIGDLGNDQVLKYPHVAEDRKAIEHEAGVYEVLGSHPRILPYYGLEPAGLRLGKAANGTLREFLKETPRSPQDKLKWSRQLAEAVAYIHTMQVFHCDISPRNCFITEKCDLLLGDFQGKYRAPDGTVHNAYSLEGAKAYLPRDPKQTNHRSDLFAVGSTIYEIMTGHEPYENLDSIDDLEEIEALFSDQKFPSTEGILAHSIIENCWRQRYDSAQECVRDLANYEAEQDDVIC</sequence>
<evidence type="ECO:0000256" key="2">
    <source>
        <dbReference type="ARBA" id="ARBA00004300"/>
    </source>
</evidence>
<evidence type="ECO:0000256" key="8">
    <source>
        <dbReference type="ARBA" id="ARBA00019973"/>
    </source>
</evidence>
<comment type="catalytic activity">
    <reaction evidence="16">
        <text>L-threonyl-[protein] + ATP = O-phospho-L-threonyl-[protein] + ADP + H(+)</text>
        <dbReference type="Rhea" id="RHEA:46608"/>
        <dbReference type="Rhea" id="RHEA-COMP:11060"/>
        <dbReference type="Rhea" id="RHEA-COMP:11605"/>
        <dbReference type="ChEBI" id="CHEBI:15378"/>
        <dbReference type="ChEBI" id="CHEBI:30013"/>
        <dbReference type="ChEBI" id="CHEBI:30616"/>
        <dbReference type="ChEBI" id="CHEBI:61977"/>
        <dbReference type="ChEBI" id="CHEBI:456216"/>
        <dbReference type="EC" id="2.7.11.1"/>
    </reaction>
</comment>
<evidence type="ECO:0000256" key="1">
    <source>
        <dbReference type="ARBA" id="ARBA00003747"/>
    </source>
</evidence>
<dbReference type="GO" id="GO:0005524">
    <property type="term" value="F:ATP binding"/>
    <property type="evidence" value="ECO:0007669"/>
    <property type="project" value="UniProtKB-KW"/>
</dbReference>
<keyword evidence="13" id="KW-0206">Cytoskeleton</keyword>
<reference evidence="19 20" key="1">
    <citation type="submission" date="2019-07" db="EMBL/GenBank/DDBJ databases">
        <title>Venturia inaequalis Genome Resource.</title>
        <authorList>
            <person name="Lichtner F.J."/>
        </authorList>
    </citation>
    <scope>NUCLEOTIDE SEQUENCE [LARGE SCALE GENOMIC DNA]</scope>
    <source>
        <strain evidence="19 20">DMI_063113</strain>
    </source>
</reference>
<dbReference type="InterPro" id="IPR000719">
    <property type="entry name" value="Prot_kinase_dom"/>
</dbReference>
<comment type="caution">
    <text evidence="19">The sequence shown here is derived from an EMBL/GenBank/DDBJ whole genome shotgun (WGS) entry which is preliminary data.</text>
</comment>
<evidence type="ECO:0000256" key="12">
    <source>
        <dbReference type="ARBA" id="ARBA00022840"/>
    </source>
</evidence>
<evidence type="ECO:0000256" key="7">
    <source>
        <dbReference type="ARBA" id="ARBA00013948"/>
    </source>
</evidence>
<proteinExistence type="inferred from homology"/>
<comment type="subcellular location">
    <subcellularLocation>
        <location evidence="2">Cytoplasm</location>
        <location evidence="2">Cytoskeleton</location>
        <location evidence="2">Microtubule organizing center</location>
        <location evidence="2">Centrosome</location>
    </subcellularLocation>
    <subcellularLocation>
        <location evidence="3">Cytoplasm</location>
        <location evidence="3">Cytoskeleton</location>
        <location evidence="3">Spindle pole</location>
    </subcellularLocation>
</comment>
<dbReference type="InterPro" id="IPR008266">
    <property type="entry name" value="Tyr_kinase_AS"/>
</dbReference>
<comment type="similarity">
    <text evidence="4">Belongs to the protein kinase superfamily. NEK Ser/Thr protein kinase family. NIMA subfamily.</text>
</comment>
<evidence type="ECO:0000256" key="5">
    <source>
        <dbReference type="ARBA" id="ARBA00011534"/>
    </source>
</evidence>
<comment type="catalytic activity">
    <reaction evidence="17">
        <text>L-seryl-[protein] + ATP = O-phospho-L-seryl-[protein] + ADP + H(+)</text>
        <dbReference type="Rhea" id="RHEA:17989"/>
        <dbReference type="Rhea" id="RHEA-COMP:9863"/>
        <dbReference type="Rhea" id="RHEA-COMP:11604"/>
        <dbReference type="ChEBI" id="CHEBI:15378"/>
        <dbReference type="ChEBI" id="CHEBI:29999"/>
        <dbReference type="ChEBI" id="CHEBI:30616"/>
        <dbReference type="ChEBI" id="CHEBI:83421"/>
        <dbReference type="ChEBI" id="CHEBI:456216"/>
        <dbReference type="EC" id="2.7.11.1"/>
    </reaction>
</comment>
<evidence type="ECO:0000256" key="4">
    <source>
        <dbReference type="ARBA" id="ARBA00010886"/>
    </source>
</evidence>
<dbReference type="SUPFAM" id="SSF56112">
    <property type="entry name" value="Protein kinase-like (PK-like)"/>
    <property type="match status" value="1"/>
</dbReference>
<evidence type="ECO:0000256" key="16">
    <source>
        <dbReference type="ARBA" id="ARBA00047899"/>
    </source>
</evidence>
<dbReference type="PROSITE" id="PS00109">
    <property type="entry name" value="PROTEIN_KINASE_TYR"/>
    <property type="match status" value="1"/>
</dbReference>
<evidence type="ECO:0000259" key="18">
    <source>
        <dbReference type="PROSITE" id="PS50011"/>
    </source>
</evidence>
<dbReference type="Gene3D" id="1.10.510.10">
    <property type="entry name" value="Transferase(Phosphotransferase) domain 1"/>
    <property type="match status" value="1"/>
</dbReference>
<organism evidence="19 20">
    <name type="scientific">Venturia inaequalis</name>
    <name type="common">Apple scab fungus</name>
    <dbReference type="NCBI Taxonomy" id="5025"/>
    <lineage>
        <taxon>Eukaryota</taxon>
        <taxon>Fungi</taxon>
        <taxon>Dikarya</taxon>
        <taxon>Ascomycota</taxon>
        <taxon>Pezizomycotina</taxon>
        <taxon>Dothideomycetes</taxon>
        <taxon>Pleosporomycetidae</taxon>
        <taxon>Venturiales</taxon>
        <taxon>Venturiaceae</taxon>
        <taxon>Venturia</taxon>
    </lineage>
</organism>
<dbReference type="Pfam" id="PF07714">
    <property type="entry name" value="PK_Tyr_Ser-Thr"/>
    <property type="match status" value="1"/>
</dbReference>
<evidence type="ECO:0000256" key="10">
    <source>
        <dbReference type="ARBA" id="ARBA00022741"/>
    </source>
</evidence>
<dbReference type="AlphaFoldDB" id="A0A8H3YM71"/>
<evidence type="ECO:0000256" key="13">
    <source>
        <dbReference type="ARBA" id="ARBA00023212"/>
    </source>
</evidence>
<dbReference type="InterPro" id="IPR001245">
    <property type="entry name" value="Ser-Thr/Tyr_kinase_cat_dom"/>
</dbReference>
<keyword evidence="13" id="KW-0963">Cytoplasm</keyword>
<evidence type="ECO:0000256" key="11">
    <source>
        <dbReference type="ARBA" id="ARBA00022777"/>
    </source>
</evidence>
<evidence type="ECO:0000256" key="3">
    <source>
        <dbReference type="ARBA" id="ARBA00004647"/>
    </source>
</evidence>
<keyword evidence="20" id="KW-1185">Reference proteome</keyword>
<dbReference type="PANTHER" id="PTHR43289">
    <property type="entry name" value="MITOGEN-ACTIVATED PROTEIN KINASE KINASE KINASE 20-RELATED"/>
    <property type="match status" value="1"/>
</dbReference>
<dbReference type="GO" id="GO:0000922">
    <property type="term" value="C:spindle pole"/>
    <property type="evidence" value="ECO:0007669"/>
    <property type="project" value="UniProtKB-SubCell"/>
</dbReference>
<comment type="subunit">
    <text evidence="5">Component of the EKC/KEOPS complex composed of at least BUD32, CGI121, GON7, KAE1 and PCC1; the whole complex dimerizes.</text>
</comment>
<dbReference type="PANTHER" id="PTHR43289:SF6">
    <property type="entry name" value="SERINE_THREONINE-PROTEIN KINASE NEKL-3"/>
    <property type="match status" value="1"/>
</dbReference>
<evidence type="ECO:0000256" key="15">
    <source>
        <dbReference type="ARBA" id="ARBA00033194"/>
    </source>
</evidence>
<accession>A0A8H3YM71</accession>
<keyword evidence="9" id="KW-0808">Transferase</keyword>
<evidence type="ECO:0000313" key="19">
    <source>
        <dbReference type="EMBL" id="KAE9964823.1"/>
    </source>
</evidence>
<keyword evidence="12" id="KW-0067">ATP-binding</keyword>
<dbReference type="EMBL" id="WNWR01001160">
    <property type="protein sequence ID" value="KAE9964823.1"/>
    <property type="molecule type" value="Genomic_DNA"/>
</dbReference>
<dbReference type="PROSITE" id="PS50011">
    <property type="entry name" value="PROTEIN_KINASE_DOM"/>
    <property type="match status" value="1"/>
</dbReference>
<evidence type="ECO:0000256" key="9">
    <source>
        <dbReference type="ARBA" id="ARBA00022679"/>
    </source>
</evidence>
<protein>
    <recommendedName>
        <fullName evidence="8">EKC/KEOPS complex subunit BUD32</fullName>
        <ecNumber evidence="6">2.7.11.1</ecNumber>
    </recommendedName>
    <alternativeName>
        <fullName evidence="14 15">Atypical Serine/threonine protein kinase BUD32</fullName>
    </alternativeName>
    <alternativeName>
        <fullName evidence="7">EKC/KEOPS complex subunit bud32</fullName>
    </alternativeName>
</protein>
<evidence type="ECO:0000313" key="20">
    <source>
        <dbReference type="Proteomes" id="UP000490939"/>
    </source>
</evidence>
<feature type="domain" description="Protein kinase" evidence="18">
    <location>
        <begin position="40"/>
        <end position="285"/>
    </location>
</feature>
<dbReference type="EC" id="2.7.11.1" evidence="6"/>
<gene>
    <name evidence="19" type="ORF">EG327_000761</name>
</gene>
<dbReference type="GO" id="GO:0004674">
    <property type="term" value="F:protein serine/threonine kinase activity"/>
    <property type="evidence" value="ECO:0007669"/>
    <property type="project" value="UniProtKB-EC"/>
</dbReference>
<feature type="non-terminal residue" evidence="19">
    <location>
        <position position="285"/>
    </location>
</feature>
<comment type="function">
    <text evidence="1">Component of the EKC/KEOPS complex that is required for the formation of a threonylcarbamoyl group on adenosine at position 37 (t(6)A37) in tRNAs that read codons beginning with adenine. The complex is probably involved in the transfer of the threonylcarbamoyl moiety of threonylcarbamoyl-AMP (TC-AMP) to the N6 group of A37. BUD32 has ATPase activity in the context of the EKC/KEOPS complex and likely plays a supporting role to the catalytic subunit KAE1. The EKC/KEOPS complex also promotes both telomere uncapping and telomere elongation. The complex is required for efficient recruitment of transcriptional coactivators.</text>
</comment>
<keyword evidence="10" id="KW-0547">Nucleotide-binding</keyword>